<feature type="domain" description="SET" evidence="9">
    <location>
        <begin position="545"/>
        <end position="671"/>
    </location>
</feature>
<keyword evidence="6" id="KW-0479">Metal-binding</keyword>
<feature type="domain" description="Post-SET" evidence="10">
    <location>
        <begin position="687"/>
        <end position="703"/>
    </location>
</feature>
<dbReference type="InterPro" id="IPR007728">
    <property type="entry name" value="Pre-SET_dom"/>
</dbReference>
<dbReference type="Pfam" id="PF05033">
    <property type="entry name" value="Pre-SET"/>
    <property type="match status" value="1"/>
</dbReference>
<sequence>MSEVGYDTDVEDTVHMSGAESSGSEDFDEPMQAGGRVRATEIGFGGKTYYEIDLDDPVQGASRSTWQRGNARGMIGPKAEFDRAQKALREEMARKSSTITRLKETVDPVMGRTSLQSQAYAEKLARYRPTRTVNEIDRGEGPSRPGPSRKRPRTVRTPSSSPPPTPPPPIRVRKEINPRLLGRQSVPRTANHAPVAPTLARASTAPQPRTTLTERIIIDLADSSSEVEILDSADEIQILNPLTVAQTLVANNDIILNGRLKRSPSPDFEMLDCPPTPQSTNASNTNINMTNVLPDPDIPMASNASRPPSQPATVVPSPTNEMDIDDDDDDDDPTLVEGNIFDNADEEKPKIIPTFRFVQQREPTIFVLDSDDEKPPRPTKSKANVGGDVSDFDDVEEEFEINALNRQWNENARASGAASITIDARGVKHARFPLPTGFVYLENRYERHGVPALEDNSIPQCSCPRRCEPQQCACQLERSNPKSPFAILSKTNRRAFAYNADGTLKAYAIAKYLSQNRCVVECSRSCDCYKQERGCVNTVAQRRRFPLTIYHTGGRGWGVKTDSRIGKNSALGVMTGELIKRSVPVASKEYLINLEWDYDNEHGPAVPDDEKYMVDCFKYGNWARFINHSCDPNLATYNVMFDCPPKTSPPYAGFYALREIGEGEELTFDYNGGIDPNEIEDQTRLDGAMPCLCGAVNCRKRII</sequence>
<dbReference type="Gene3D" id="2.170.270.10">
    <property type="entry name" value="SET domain"/>
    <property type="match status" value="1"/>
</dbReference>
<dbReference type="PANTHER" id="PTHR46223">
    <property type="entry name" value="HISTONE-LYSINE N-METHYLTRANSFERASE SUV39H"/>
    <property type="match status" value="1"/>
</dbReference>
<organism evidence="11 12">
    <name type="scientific">Cylindrobasidium torrendii FP15055 ss-10</name>
    <dbReference type="NCBI Taxonomy" id="1314674"/>
    <lineage>
        <taxon>Eukaryota</taxon>
        <taxon>Fungi</taxon>
        <taxon>Dikarya</taxon>
        <taxon>Basidiomycota</taxon>
        <taxon>Agaricomycotina</taxon>
        <taxon>Agaricomycetes</taxon>
        <taxon>Agaricomycetidae</taxon>
        <taxon>Agaricales</taxon>
        <taxon>Marasmiineae</taxon>
        <taxon>Physalacriaceae</taxon>
        <taxon>Cylindrobasidium</taxon>
    </lineage>
</organism>
<dbReference type="SUPFAM" id="SSF82199">
    <property type="entry name" value="SET domain"/>
    <property type="match status" value="1"/>
</dbReference>
<dbReference type="PROSITE" id="PS50868">
    <property type="entry name" value="POST_SET"/>
    <property type="match status" value="1"/>
</dbReference>
<comment type="subcellular location">
    <subcellularLocation>
        <location evidence="1">Chromosome</location>
    </subcellularLocation>
</comment>
<gene>
    <name evidence="11" type="ORF">CYLTODRAFT_422522</name>
</gene>
<keyword evidence="5" id="KW-0949">S-adenosyl-L-methionine</keyword>
<dbReference type="GO" id="GO:0032259">
    <property type="term" value="P:methylation"/>
    <property type="evidence" value="ECO:0007669"/>
    <property type="project" value="UniProtKB-KW"/>
</dbReference>
<evidence type="ECO:0000313" key="11">
    <source>
        <dbReference type="EMBL" id="KIY67417.1"/>
    </source>
</evidence>
<dbReference type="AlphaFoldDB" id="A0A0D7BA77"/>
<accession>A0A0D7BA77</accession>
<evidence type="ECO:0000313" key="12">
    <source>
        <dbReference type="Proteomes" id="UP000054007"/>
    </source>
</evidence>
<dbReference type="InterPro" id="IPR003616">
    <property type="entry name" value="Post-SET_dom"/>
</dbReference>
<dbReference type="GO" id="GO:0005634">
    <property type="term" value="C:nucleus"/>
    <property type="evidence" value="ECO:0007669"/>
    <property type="project" value="InterPro"/>
</dbReference>
<dbReference type="GO" id="GO:0042054">
    <property type="term" value="F:histone methyltransferase activity"/>
    <property type="evidence" value="ECO:0007669"/>
    <property type="project" value="InterPro"/>
</dbReference>
<feature type="compositionally biased region" description="Acidic residues" evidence="8">
    <location>
        <begin position="1"/>
        <end position="11"/>
    </location>
</feature>
<keyword evidence="2" id="KW-0158">Chromosome</keyword>
<reference evidence="11 12" key="1">
    <citation type="journal article" date="2015" name="Fungal Genet. Biol.">
        <title>Evolution of novel wood decay mechanisms in Agaricales revealed by the genome sequences of Fistulina hepatica and Cylindrobasidium torrendii.</title>
        <authorList>
            <person name="Floudas D."/>
            <person name="Held B.W."/>
            <person name="Riley R."/>
            <person name="Nagy L.G."/>
            <person name="Koehler G."/>
            <person name="Ransdell A.S."/>
            <person name="Younus H."/>
            <person name="Chow J."/>
            <person name="Chiniquy J."/>
            <person name="Lipzen A."/>
            <person name="Tritt A."/>
            <person name="Sun H."/>
            <person name="Haridas S."/>
            <person name="LaButti K."/>
            <person name="Ohm R.A."/>
            <person name="Kues U."/>
            <person name="Blanchette R.A."/>
            <person name="Grigoriev I.V."/>
            <person name="Minto R.E."/>
            <person name="Hibbett D.S."/>
        </authorList>
    </citation>
    <scope>NUCLEOTIDE SEQUENCE [LARGE SCALE GENOMIC DNA]</scope>
    <source>
        <strain evidence="11 12">FP15055 ss-10</strain>
    </source>
</reference>
<keyword evidence="3" id="KW-0489">Methyltransferase</keyword>
<name>A0A0D7BA77_9AGAR</name>
<dbReference type="InterPro" id="IPR046341">
    <property type="entry name" value="SET_dom_sf"/>
</dbReference>
<evidence type="ECO:0000256" key="6">
    <source>
        <dbReference type="ARBA" id="ARBA00022723"/>
    </source>
</evidence>
<dbReference type="InterPro" id="IPR001214">
    <property type="entry name" value="SET_dom"/>
</dbReference>
<feature type="region of interest" description="Disordered" evidence="8">
    <location>
        <begin position="299"/>
        <end position="330"/>
    </location>
</feature>
<feature type="region of interest" description="Disordered" evidence="8">
    <location>
        <begin position="1"/>
        <end position="33"/>
    </location>
</feature>
<evidence type="ECO:0000259" key="9">
    <source>
        <dbReference type="PROSITE" id="PS50280"/>
    </source>
</evidence>
<feature type="region of interest" description="Disordered" evidence="8">
    <location>
        <begin position="123"/>
        <end position="208"/>
    </location>
</feature>
<feature type="compositionally biased region" description="Pro residues" evidence="8">
    <location>
        <begin position="160"/>
        <end position="170"/>
    </location>
</feature>
<dbReference type="PROSITE" id="PS50280">
    <property type="entry name" value="SET"/>
    <property type="match status" value="1"/>
</dbReference>
<dbReference type="SMART" id="SM00317">
    <property type="entry name" value="SET"/>
    <property type="match status" value="1"/>
</dbReference>
<dbReference type="GO" id="GO:0005694">
    <property type="term" value="C:chromosome"/>
    <property type="evidence" value="ECO:0007669"/>
    <property type="project" value="UniProtKB-SubCell"/>
</dbReference>
<dbReference type="OrthoDB" id="308383at2759"/>
<dbReference type="InterPro" id="IPR050973">
    <property type="entry name" value="H3K9_Histone-Lys_N-MTase"/>
</dbReference>
<evidence type="ECO:0000256" key="3">
    <source>
        <dbReference type="ARBA" id="ARBA00022603"/>
    </source>
</evidence>
<evidence type="ECO:0000256" key="7">
    <source>
        <dbReference type="ARBA" id="ARBA00022833"/>
    </source>
</evidence>
<evidence type="ECO:0000256" key="8">
    <source>
        <dbReference type="SAM" id="MobiDB-lite"/>
    </source>
</evidence>
<dbReference type="PANTHER" id="PTHR46223:SF3">
    <property type="entry name" value="HISTONE-LYSINE N-METHYLTRANSFERASE SET-23"/>
    <property type="match status" value="1"/>
</dbReference>
<evidence type="ECO:0000256" key="2">
    <source>
        <dbReference type="ARBA" id="ARBA00022454"/>
    </source>
</evidence>
<proteinExistence type="predicted"/>
<feature type="region of interest" description="Disordered" evidence="8">
    <location>
        <begin position="369"/>
        <end position="390"/>
    </location>
</feature>
<evidence type="ECO:0000256" key="4">
    <source>
        <dbReference type="ARBA" id="ARBA00022679"/>
    </source>
</evidence>
<dbReference type="Pfam" id="PF00856">
    <property type="entry name" value="SET"/>
    <property type="match status" value="1"/>
</dbReference>
<dbReference type="GO" id="GO:0008270">
    <property type="term" value="F:zinc ion binding"/>
    <property type="evidence" value="ECO:0007669"/>
    <property type="project" value="InterPro"/>
</dbReference>
<keyword evidence="4" id="KW-0808">Transferase</keyword>
<dbReference type="Proteomes" id="UP000054007">
    <property type="component" value="Unassembled WGS sequence"/>
</dbReference>
<keyword evidence="12" id="KW-1185">Reference proteome</keyword>
<dbReference type="STRING" id="1314674.A0A0D7BA77"/>
<evidence type="ECO:0000259" key="10">
    <source>
        <dbReference type="PROSITE" id="PS50868"/>
    </source>
</evidence>
<protein>
    <submittedName>
        <fullName evidence="11">SET domain-containing protein</fullName>
    </submittedName>
</protein>
<evidence type="ECO:0000256" key="5">
    <source>
        <dbReference type="ARBA" id="ARBA00022691"/>
    </source>
</evidence>
<keyword evidence="7" id="KW-0862">Zinc</keyword>
<dbReference type="EMBL" id="KN880526">
    <property type="protein sequence ID" value="KIY67417.1"/>
    <property type="molecule type" value="Genomic_DNA"/>
</dbReference>
<evidence type="ECO:0000256" key="1">
    <source>
        <dbReference type="ARBA" id="ARBA00004286"/>
    </source>
</evidence>